<dbReference type="GeneID" id="136808808"/>
<name>A0A7M5VA09_9CNID</name>
<evidence type="ECO:0000259" key="7">
    <source>
        <dbReference type="Pfam" id="PF00441"/>
    </source>
</evidence>
<protein>
    <recommendedName>
        <fullName evidence="12">Acyl-CoA dehydrogenase 6</fullName>
    </recommendedName>
</protein>
<dbReference type="InterPro" id="IPR036250">
    <property type="entry name" value="AcylCo_DH-like_C"/>
</dbReference>
<dbReference type="GO" id="GO:0033539">
    <property type="term" value="P:fatty acid beta-oxidation using acyl-CoA dehydrogenase"/>
    <property type="evidence" value="ECO:0007669"/>
    <property type="project" value="TreeGrafter"/>
</dbReference>
<feature type="domain" description="Acyl-CoA oxidase/dehydrogenase middle" evidence="8">
    <location>
        <begin position="171"/>
        <end position="266"/>
    </location>
</feature>
<dbReference type="PANTHER" id="PTHR48083">
    <property type="entry name" value="MEDIUM-CHAIN SPECIFIC ACYL-COA DEHYDROGENASE, MITOCHONDRIAL-RELATED"/>
    <property type="match status" value="1"/>
</dbReference>
<dbReference type="OrthoDB" id="10262177at2759"/>
<dbReference type="InterPro" id="IPR006091">
    <property type="entry name" value="Acyl-CoA_Oxase/DH_mid-dom"/>
</dbReference>
<dbReference type="Pfam" id="PF02770">
    <property type="entry name" value="Acyl-CoA_dh_M"/>
    <property type="match status" value="1"/>
</dbReference>
<dbReference type="Pfam" id="PF00441">
    <property type="entry name" value="Acyl-CoA_dh_1"/>
    <property type="match status" value="1"/>
</dbReference>
<keyword evidence="3 6" id="KW-0285">Flavoprotein</keyword>
<dbReference type="InterPro" id="IPR046373">
    <property type="entry name" value="Acyl-CoA_Oxase/DH_mid-dom_sf"/>
</dbReference>
<dbReference type="InterPro" id="IPR050741">
    <property type="entry name" value="Acyl-CoA_dehydrogenase"/>
</dbReference>
<feature type="domain" description="Acyl-CoA dehydrogenase/oxidase N-terminal" evidence="9">
    <location>
        <begin position="53"/>
        <end position="167"/>
    </location>
</feature>
<dbReference type="GO" id="GO:0003995">
    <property type="term" value="F:acyl-CoA dehydrogenase activity"/>
    <property type="evidence" value="ECO:0007669"/>
    <property type="project" value="InterPro"/>
</dbReference>
<evidence type="ECO:0000256" key="3">
    <source>
        <dbReference type="ARBA" id="ARBA00022630"/>
    </source>
</evidence>
<sequence>MAGIFKTSRYLPRTFNILSKRNLTSSSNTLQRSRLFESNYEVQDSLADESVFTEDHVELRRNIRKFIDKEINPYVEEWEEQGSFPGHELFKKLGNAGYLGVNKPVEYGGMGLDFSYAMALHEEFGMIDCGGIPMAIGVQCDMCTPALTNFGSDELRKTFLAPSIAGDFIGCLGVSEVGAGSDVAAITTNAVKKGDDYVINGSKMWTTNGSQADWICLLANTGGDNPHMNKSLIIVPMNSPGVSTSTPFKKLGMRSSDTVQTFFDNVVVPQKYRIGDEGKGFFYQMNQFQDERLVAGVQVLSIVGRLIQETANYTYSRKAFGQPLLDNQVIHFRLAELETELEALRSLVYRAVGLYLKGHDVTKLASMAKLKGGRLARETADACLQYWGGMGYIDGLMSRTFRDVRLLSIGGGADEVMLGIICKYMDTLPRK</sequence>
<evidence type="ECO:0000256" key="6">
    <source>
        <dbReference type="RuleBase" id="RU362125"/>
    </source>
</evidence>
<evidence type="ECO:0000256" key="5">
    <source>
        <dbReference type="ARBA" id="ARBA00023002"/>
    </source>
</evidence>
<dbReference type="InterPro" id="IPR037069">
    <property type="entry name" value="AcylCoA_DH/ox_N_sf"/>
</dbReference>
<evidence type="ECO:0008006" key="12">
    <source>
        <dbReference type="Google" id="ProtNLM"/>
    </source>
</evidence>
<accession>A0A7M5VA09</accession>
<dbReference type="GO" id="GO:0050660">
    <property type="term" value="F:flavin adenine dinucleotide binding"/>
    <property type="evidence" value="ECO:0007669"/>
    <property type="project" value="InterPro"/>
</dbReference>
<dbReference type="InterPro" id="IPR009100">
    <property type="entry name" value="AcylCoA_DH/oxidase_NM_dom_sf"/>
</dbReference>
<dbReference type="Gene3D" id="2.40.110.10">
    <property type="entry name" value="Butyryl-CoA Dehydrogenase, subunit A, domain 2"/>
    <property type="match status" value="1"/>
</dbReference>
<dbReference type="RefSeq" id="XP_066921452.1">
    <property type="nucleotide sequence ID" value="XM_067065351.1"/>
</dbReference>
<dbReference type="Proteomes" id="UP000594262">
    <property type="component" value="Unplaced"/>
</dbReference>
<reference evidence="10" key="1">
    <citation type="submission" date="2021-01" db="UniProtKB">
        <authorList>
            <consortium name="EnsemblMetazoa"/>
        </authorList>
    </citation>
    <scope>IDENTIFICATION</scope>
</reference>
<keyword evidence="4 6" id="KW-0274">FAD</keyword>
<dbReference type="SUPFAM" id="SSF56645">
    <property type="entry name" value="Acyl-CoA dehydrogenase NM domain-like"/>
    <property type="match status" value="1"/>
</dbReference>
<dbReference type="InterPro" id="IPR013786">
    <property type="entry name" value="AcylCoA_DH/ox_N"/>
</dbReference>
<keyword evidence="11" id="KW-1185">Reference proteome</keyword>
<evidence type="ECO:0000313" key="11">
    <source>
        <dbReference type="Proteomes" id="UP000594262"/>
    </source>
</evidence>
<dbReference type="PROSITE" id="PS00072">
    <property type="entry name" value="ACYL_COA_DH_1"/>
    <property type="match status" value="1"/>
</dbReference>
<feature type="domain" description="Acyl-CoA dehydrogenase/oxidase C-terminal" evidence="7">
    <location>
        <begin position="278"/>
        <end position="423"/>
    </location>
</feature>
<dbReference type="AlphaFoldDB" id="A0A7M5VA09"/>
<dbReference type="EnsemblMetazoa" id="CLYHEMT006429.1">
    <property type="protein sequence ID" value="CLYHEMP006429.1"/>
    <property type="gene ID" value="CLYHEMG006429"/>
</dbReference>
<evidence type="ECO:0000259" key="9">
    <source>
        <dbReference type="Pfam" id="PF02771"/>
    </source>
</evidence>
<evidence type="ECO:0000256" key="4">
    <source>
        <dbReference type="ARBA" id="ARBA00022827"/>
    </source>
</evidence>
<dbReference type="InterPro" id="IPR006089">
    <property type="entry name" value="Acyl-CoA_DH_CS"/>
</dbReference>
<keyword evidence="5 6" id="KW-0560">Oxidoreductase</keyword>
<evidence type="ECO:0000259" key="8">
    <source>
        <dbReference type="Pfam" id="PF02770"/>
    </source>
</evidence>
<dbReference type="PANTHER" id="PTHR48083:SF6">
    <property type="entry name" value="ACYL-COA DEHYDROGENASE 6"/>
    <property type="match status" value="1"/>
</dbReference>
<evidence type="ECO:0000313" key="10">
    <source>
        <dbReference type="EnsemblMetazoa" id="CLYHEMP006429.1"/>
    </source>
</evidence>
<evidence type="ECO:0000256" key="1">
    <source>
        <dbReference type="ARBA" id="ARBA00001974"/>
    </source>
</evidence>
<dbReference type="Pfam" id="PF02771">
    <property type="entry name" value="Acyl-CoA_dh_N"/>
    <property type="match status" value="1"/>
</dbReference>
<comment type="cofactor">
    <cofactor evidence="1 6">
        <name>FAD</name>
        <dbReference type="ChEBI" id="CHEBI:57692"/>
    </cofactor>
</comment>
<evidence type="ECO:0000256" key="2">
    <source>
        <dbReference type="ARBA" id="ARBA00009347"/>
    </source>
</evidence>
<dbReference type="FunFam" id="2.40.110.10:FF:000002">
    <property type="entry name" value="Acyl-CoA dehydrogenase fadE12"/>
    <property type="match status" value="1"/>
</dbReference>
<dbReference type="InterPro" id="IPR009075">
    <property type="entry name" value="AcylCo_DH/oxidase_C"/>
</dbReference>
<comment type="similarity">
    <text evidence="2 6">Belongs to the acyl-CoA dehydrogenase family.</text>
</comment>
<dbReference type="SUPFAM" id="SSF47203">
    <property type="entry name" value="Acyl-CoA dehydrogenase C-terminal domain-like"/>
    <property type="match status" value="1"/>
</dbReference>
<dbReference type="Gene3D" id="1.10.540.10">
    <property type="entry name" value="Acyl-CoA dehydrogenase/oxidase, N-terminal domain"/>
    <property type="match status" value="1"/>
</dbReference>
<dbReference type="Gene3D" id="1.20.140.10">
    <property type="entry name" value="Butyryl-CoA Dehydrogenase, subunit A, domain 3"/>
    <property type="match status" value="1"/>
</dbReference>
<proteinExistence type="inferred from homology"/>
<organism evidence="10 11">
    <name type="scientific">Clytia hemisphaerica</name>
    <dbReference type="NCBI Taxonomy" id="252671"/>
    <lineage>
        <taxon>Eukaryota</taxon>
        <taxon>Metazoa</taxon>
        <taxon>Cnidaria</taxon>
        <taxon>Hydrozoa</taxon>
        <taxon>Hydroidolina</taxon>
        <taxon>Leptothecata</taxon>
        <taxon>Obeliida</taxon>
        <taxon>Clytiidae</taxon>
        <taxon>Clytia</taxon>
    </lineage>
</organism>
<dbReference type="GO" id="GO:0005737">
    <property type="term" value="C:cytoplasm"/>
    <property type="evidence" value="ECO:0007669"/>
    <property type="project" value="TreeGrafter"/>
</dbReference>